<feature type="transmembrane region" description="Helical" evidence="4">
    <location>
        <begin position="36"/>
        <end position="60"/>
    </location>
</feature>
<comment type="similarity">
    <text evidence="2">Belongs to the ABC-2 integral membrane protein family.</text>
</comment>
<dbReference type="GO" id="GO:0005886">
    <property type="term" value="C:plasma membrane"/>
    <property type="evidence" value="ECO:0007669"/>
    <property type="project" value="UniProtKB-SubCell"/>
</dbReference>
<evidence type="ECO:0000256" key="4">
    <source>
        <dbReference type="SAM" id="Phobius"/>
    </source>
</evidence>
<sequence>MFRHEHNPSLVYGAYRLLDLTYHNTVRSVRKGHRDAVFAILSSILQTLVMVAAFYLFMSVIGLRQMAIRGDYVLYIMSGVFVFMVHIKAMSSVVSSEGPTAAMMQHLPMSPTISIWSSAFSALYTQIIAMAAILVGYHLLWHPLVVHQPVGAFAMLLLAWLSGVAIGTVLLAAKPWVPQPVGVAQQIYSRFNMFASGKMFVANALPAKMIAIFSWNPLFHIIDQGRGYIFINYNPLKSSLTYPIVVTAILLIIGLICESQTRKHVSLSWTAGK</sequence>
<reference evidence="5 6" key="1">
    <citation type="submission" date="2018-05" db="EMBL/GenBank/DDBJ databases">
        <title>Genomic Encyclopedia of Type Strains, Phase IV (KMG-IV): sequencing the most valuable type-strain genomes for metagenomic binning, comparative biology and taxonomic classification.</title>
        <authorList>
            <person name="Goeker M."/>
        </authorList>
    </citation>
    <scope>NUCLEOTIDE SEQUENCE [LARGE SCALE GENOMIC DNA]</scope>
    <source>
        <strain evidence="5 6">DSM 103371</strain>
    </source>
</reference>
<evidence type="ECO:0000256" key="1">
    <source>
        <dbReference type="ARBA" id="ARBA00004429"/>
    </source>
</evidence>
<keyword evidence="6" id="KW-1185">Reference proteome</keyword>
<evidence type="ECO:0000256" key="3">
    <source>
        <dbReference type="ARBA" id="ARBA00022448"/>
    </source>
</evidence>
<dbReference type="GO" id="GO:0015920">
    <property type="term" value="P:lipopolysaccharide transport"/>
    <property type="evidence" value="ECO:0007669"/>
    <property type="project" value="TreeGrafter"/>
</dbReference>
<accession>A0A316G9P7</accession>
<protein>
    <submittedName>
        <fullName evidence="5">ABC-type polysaccharide/polyol phosphate export permease</fullName>
    </submittedName>
</protein>
<comment type="caution">
    <text evidence="5">The sequence shown here is derived from an EMBL/GenBank/DDBJ whole genome shotgun (WGS) entry which is preliminary data.</text>
</comment>
<dbReference type="EMBL" id="QGGV01000004">
    <property type="protein sequence ID" value="PWK56460.1"/>
    <property type="molecule type" value="Genomic_DNA"/>
</dbReference>
<dbReference type="OrthoDB" id="7835223at2"/>
<proteinExistence type="inferred from homology"/>
<dbReference type="KEGG" id="salo:EF888_20955"/>
<organism evidence="5 6">
    <name type="scientific">Silicimonas algicola</name>
    <dbReference type="NCBI Taxonomy" id="1826607"/>
    <lineage>
        <taxon>Bacteria</taxon>
        <taxon>Pseudomonadati</taxon>
        <taxon>Pseudomonadota</taxon>
        <taxon>Alphaproteobacteria</taxon>
        <taxon>Rhodobacterales</taxon>
        <taxon>Paracoccaceae</taxon>
    </lineage>
</organism>
<name>A0A316G9P7_9RHOB</name>
<dbReference type="Proteomes" id="UP000245390">
    <property type="component" value="Unassembled WGS sequence"/>
</dbReference>
<feature type="transmembrane region" description="Helical" evidence="4">
    <location>
        <begin position="72"/>
        <end position="93"/>
    </location>
</feature>
<keyword evidence="4" id="KW-0812">Transmembrane</keyword>
<gene>
    <name evidence="5" type="ORF">C8D95_104132</name>
</gene>
<evidence type="ECO:0000313" key="6">
    <source>
        <dbReference type="Proteomes" id="UP000245390"/>
    </source>
</evidence>
<dbReference type="RefSeq" id="WP_109759151.1">
    <property type="nucleotide sequence ID" value="NZ_CP034588.1"/>
</dbReference>
<feature type="transmembrane region" description="Helical" evidence="4">
    <location>
        <begin position="240"/>
        <end position="257"/>
    </location>
</feature>
<comment type="subcellular location">
    <subcellularLocation>
        <location evidence="1">Cell inner membrane</location>
        <topology evidence="1">Multi-pass membrane protein</topology>
    </subcellularLocation>
</comment>
<feature type="transmembrane region" description="Helical" evidence="4">
    <location>
        <begin position="152"/>
        <end position="173"/>
    </location>
</feature>
<keyword evidence="4" id="KW-1133">Transmembrane helix</keyword>
<dbReference type="AlphaFoldDB" id="A0A316G9P7"/>
<feature type="transmembrane region" description="Helical" evidence="4">
    <location>
        <begin position="113"/>
        <end position="140"/>
    </location>
</feature>
<dbReference type="PANTHER" id="PTHR30413:SF8">
    <property type="entry name" value="TRANSPORT PERMEASE PROTEIN"/>
    <property type="match status" value="1"/>
</dbReference>
<keyword evidence="4" id="KW-0472">Membrane</keyword>
<keyword evidence="3" id="KW-0813">Transport</keyword>
<dbReference type="PANTHER" id="PTHR30413">
    <property type="entry name" value="INNER MEMBRANE TRANSPORT PERMEASE"/>
    <property type="match status" value="1"/>
</dbReference>
<evidence type="ECO:0000313" key="5">
    <source>
        <dbReference type="EMBL" id="PWK56460.1"/>
    </source>
</evidence>
<evidence type="ECO:0000256" key="2">
    <source>
        <dbReference type="ARBA" id="ARBA00007783"/>
    </source>
</evidence>